<dbReference type="Gene3D" id="3.40.50.300">
    <property type="entry name" value="P-loop containing nucleotide triphosphate hydrolases"/>
    <property type="match status" value="1"/>
</dbReference>
<proteinExistence type="predicted"/>
<dbReference type="RefSeq" id="WP_354635453.1">
    <property type="nucleotide sequence ID" value="NZ_CP159837.1"/>
</dbReference>
<feature type="region of interest" description="Disordered" evidence="1">
    <location>
        <begin position="353"/>
        <end position="393"/>
    </location>
</feature>
<protein>
    <submittedName>
        <fullName evidence="2">Uncharacterized protein</fullName>
    </submittedName>
</protein>
<sequence length="457" mass="50397">MKVLQWSTFAIATILGAAAIGFNFQGKDDAQFASLFGGTALALISAWAEKKSEEPDQMLRMIQAARLDLFEQLLDRRCHQAYEAAVEVQALPPAQEPIVFNWDLIQTNPDKYAHLAIVGGTGDGKTTLTESLLQFLDEKSIAIDPHWKPGNYPGLPTVAKGRNYGEYPAAPIPFDNLVSGKEDCSYTEAIATIHQEMDRRYKLLKKGAPVGDRYTFILDEYTTFAGVHPKCSGSEVLSLIREARKVGLRLILIVQSDLLKDFKWEGQGAARKSLRWARLGEFAASYASGLKDENLKIWVTSQDYPILVDKMPAFLPVPLSPMKSLEAVSNSTKDNHSAIAKYLEDIYQLPGYEPNDRTSDPVQDSSPDAPPGANDAPIDVSESQPSESKGRTGISEVAKEGFPAALLPLHQLAPMIQNLKNERQNQAQIIALLWGISKGGNPKYYKAVEEFKSIQES</sequence>
<evidence type="ECO:0000313" key="2">
    <source>
        <dbReference type="EMBL" id="XCM37301.1"/>
    </source>
</evidence>
<evidence type="ECO:0000256" key="1">
    <source>
        <dbReference type="SAM" id="MobiDB-lite"/>
    </source>
</evidence>
<dbReference type="InterPro" id="IPR027417">
    <property type="entry name" value="P-loop_NTPase"/>
</dbReference>
<name>A0AAU8JF11_9CYAN</name>
<organism evidence="2">
    <name type="scientific">Planktothricoides raciborskii GIHE-MW2</name>
    <dbReference type="NCBI Taxonomy" id="2792601"/>
    <lineage>
        <taxon>Bacteria</taxon>
        <taxon>Bacillati</taxon>
        <taxon>Cyanobacteriota</taxon>
        <taxon>Cyanophyceae</taxon>
        <taxon>Oscillatoriophycideae</taxon>
        <taxon>Oscillatoriales</taxon>
        <taxon>Oscillatoriaceae</taxon>
        <taxon>Planktothricoides</taxon>
    </lineage>
</organism>
<reference evidence="2" key="1">
    <citation type="submission" date="2024-07" db="EMBL/GenBank/DDBJ databases">
        <authorList>
            <person name="Kim Y.J."/>
            <person name="Jeong J.Y."/>
        </authorList>
    </citation>
    <scope>NUCLEOTIDE SEQUENCE</scope>
    <source>
        <strain evidence="2">GIHE-MW2</strain>
    </source>
</reference>
<accession>A0AAU8JF11</accession>
<gene>
    <name evidence="2" type="ORF">ABWT76_000050</name>
</gene>
<dbReference type="EMBL" id="CP159837">
    <property type="protein sequence ID" value="XCM37301.1"/>
    <property type="molecule type" value="Genomic_DNA"/>
</dbReference>
<dbReference type="AlphaFoldDB" id="A0AAU8JF11"/>
<dbReference type="SUPFAM" id="SSF52540">
    <property type="entry name" value="P-loop containing nucleoside triphosphate hydrolases"/>
    <property type="match status" value="1"/>
</dbReference>